<dbReference type="Pfam" id="PF00575">
    <property type="entry name" value="S1"/>
    <property type="match status" value="1"/>
</dbReference>
<dbReference type="AlphaFoldDB" id="D3AKD1"/>
<proteinExistence type="predicted"/>
<dbReference type="HOGENOM" id="CLU_062780_0_0_9"/>
<sequence length="351" mass="39337">MISSDLKIWIEKAAGSPAAFSDSKNKKGGICMREDSEGRLAEEVQEREKRVHVQPMGILTVDASGAAARQESGDITWHEMVNAYRTKKILSGGLSGIERLDGGWVVAVVYYKDYRVLIPMEEMMINLEGDGRENSNTLNRQTRLANNMLGAELDFIIREMEEKSRSVVASRKEAMLRKRQQFYLGQQEGPPMIVPGRVVEARVIAVAQKAVRLEVFGVECSLKARDMSWEWMADANEKFSIGDVVSVMMKKISGDSIENLKVEVSAKEAKTNVNKENLMRLRRQGKYVGKITDVFKGTYFIQLDCRVNAVAHSCNTASLPGQGDEVGFLVTRINDEREVAEGIITRIIKRK</sequence>
<evidence type="ECO:0000313" key="2">
    <source>
        <dbReference type="EMBL" id="EFC97745.1"/>
    </source>
</evidence>
<reference evidence="2 3" key="1">
    <citation type="submission" date="2010-01" db="EMBL/GenBank/DDBJ databases">
        <authorList>
            <person name="Weinstock G."/>
            <person name="Sodergren E."/>
            <person name="Clifton S."/>
            <person name="Fulton L."/>
            <person name="Fulton B."/>
            <person name="Courtney L."/>
            <person name="Fronick C."/>
            <person name="Harrison M."/>
            <person name="Strong C."/>
            <person name="Farmer C."/>
            <person name="Delahaunty K."/>
            <person name="Markovic C."/>
            <person name="Hall O."/>
            <person name="Minx P."/>
            <person name="Tomlinson C."/>
            <person name="Mitreva M."/>
            <person name="Nelson J."/>
            <person name="Hou S."/>
            <person name="Wollam A."/>
            <person name="Pepin K.H."/>
            <person name="Johnson M."/>
            <person name="Bhonagiri V."/>
            <person name="Nash W.E."/>
            <person name="Warren W."/>
            <person name="Chinwalla A."/>
            <person name="Mardis E.R."/>
            <person name="Wilson R.K."/>
        </authorList>
    </citation>
    <scope>NUCLEOTIDE SEQUENCE [LARGE SCALE GENOMIC DNA]</scope>
    <source>
        <strain evidence="2 3">DSM 13479</strain>
    </source>
</reference>
<dbReference type="Gene3D" id="2.40.50.140">
    <property type="entry name" value="Nucleic acid-binding proteins"/>
    <property type="match status" value="1"/>
</dbReference>
<dbReference type="InterPro" id="IPR003029">
    <property type="entry name" value="S1_domain"/>
</dbReference>
<comment type="caution">
    <text evidence="2">The sequence shown here is derived from an EMBL/GenBank/DDBJ whole genome shotgun (WGS) entry which is preliminary data.</text>
</comment>
<protein>
    <recommendedName>
        <fullName evidence="1">S1 motif domain-containing protein</fullName>
    </recommendedName>
</protein>
<feature type="domain" description="S1 motif" evidence="1">
    <location>
        <begin position="196"/>
        <end position="267"/>
    </location>
</feature>
<evidence type="ECO:0000313" key="3">
    <source>
        <dbReference type="Proteomes" id="UP000004968"/>
    </source>
</evidence>
<dbReference type="SMART" id="SM00316">
    <property type="entry name" value="S1"/>
    <property type="match status" value="2"/>
</dbReference>
<dbReference type="GO" id="GO:0003676">
    <property type="term" value="F:nucleic acid binding"/>
    <property type="evidence" value="ECO:0007669"/>
    <property type="project" value="InterPro"/>
</dbReference>
<organism evidence="2 3">
    <name type="scientific">Hungatella hathewayi DSM 13479</name>
    <dbReference type="NCBI Taxonomy" id="566550"/>
    <lineage>
        <taxon>Bacteria</taxon>
        <taxon>Bacillati</taxon>
        <taxon>Bacillota</taxon>
        <taxon>Clostridia</taxon>
        <taxon>Lachnospirales</taxon>
        <taxon>Lachnospiraceae</taxon>
        <taxon>Hungatella</taxon>
    </lineage>
</organism>
<dbReference type="PROSITE" id="PS50126">
    <property type="entry name" value="S1"/>
    <property type="match status" value="1"/>
</dbReference>
<dbReference type="SUPFAM" id="SSF50249">
    <property type="entry name" value="Nucleic acid-binding proteins"/>
    <property type="match status" value="1"/>
</dbReference>
<dbReference type="EMBL" id="ACIO01000345">
    <property type="protein sequence ID" value="EFC97745.1"/>
    <property type="molecule type" value="Genomic_DNA"/>
</dbReference>
<dbReference type="InterPro" id="IPR012340">
    <property type="entry name" value="NA-bd_OB-fold"/>
</dbReference>
<gene>
    <name evidence="2" type="ORF">CLOSTHATH_04074</name>
</gene>
<name>D3AKD1_9FIRM</name>
<dbReference type="CDD" id="cd00164">
    <property type="entry name" value="S1_like"/>
    <property type="match status" value="1"/>
</dbReference>
<accession>D3AKD1</accession>
<evidence type="ECO:0000259" key="1">
    <source>
        <dbReference type="PROSITE" id="PS50126"/>
    </source>
</evidence>
<dbReference type="Proteomes" id="UP000004968">
    <property type="component" value="Unassembled WGS sequence"/>
</dbReference>